<dbReference type="Gene3D" id="1.10.10.60">
    <property type="entry name" value="Homeodomain-like"/>
    <property type="match status" value="1"/>
</dbReference>
<dbReference type="EMBL" id="QKRA01000002">
    <property type="protein sequence ID" value="RDL45226.1"/>
    <property type="molecule type" value="Genomic_DNA"/>
</dbReference>
<dbReference type="Gene3D" id="2.60.120.10">
    <property type="entry name" value="Jelly Rolls"/>
    <property type="match status" value="1"/>
</dbReference>
<dbReference type="SUPFAM" id="SSF51182">
    <property type="entry name" value="RmlC-like cupins"/>
    <property type="match status" value="1"/>
</dbReference>
<keyword evidence="2" id="KW-0238">DNA-binding</keyword>
<accession>A0A370UBP7</accession>
<dbReference type="Proteomes" id="UP000254326">
    <property type="component" value="Unassembled WGS sequence"/>
</dbReference>
<feature type="domain" description="HTH araC/xylS-type" evidence="4">
    <location>
        <begin position="168"/>
        <end position="266"/>
    </location>
</feature>
<dbReference type="PANTHER" id="PTHR43280:SF2">
    <property type="entry name" value="HTH-TYPE TRANSCRIPTIONAL REGULATOR EXSA"/>
    <property type="match status" value="1"/>
</dbReference>
<keyword evidence="3" id="KW-0804">Transcription</keyword>
<evidence type="ECO:0000259" key="4">
    <source>
        <dbReference type="PROSITE" id="PS01124"/>
    </source>
</evidence>
<dbReference type="SMART" id="SM00342">
    <property type="entry name" value="HTH_ARAC"/>
    <property type="match status" value="1"/>
</dbReference>
<organism evidence="5 6">
    <name type="scientific">Marinomonas piezotolerans</name>
    <dbReference type="NCBI Taxonomy" id="2213058"/>
    <lineage>
        <taxon>Bacteria</taxon>
        <taxon>Pseudomonadati</taxon>
        <taxon>Pseudomonadota</taxon>
        <taxon>Gammaproteobacteria</taxon>
        <taxon>Oceanospirillales</taxon>
        <taxon>Oceanospirillaceae</taxon>
        <taxon>Marinomonas</taxon>
    </lineage>
</organism>
<dbReference type="PANTHER" id="PTHR43280">
    <property type="entry name" value="ARAC-FAMILY TRANSCRIPTIONAL REGULATOR"/>
    <property type="match status" value="1"/>
</dbReference>
<keyword evidence="6" id="KW-1185">Reference proteome</keyword>
<dbReference type="SUPFAM" id="SSF46689">
    <property type="entry name" value="Homeodomain-like"/>
    <property type="match status" value="2"/>
</dbReference>
<dbReference type="AlphaFoldDB" id="A0A370UBP7"/>
<dbReference type="OrthoDB" id="5740883at2"/>
<dbReference type="InterPro" id="IPR018060">
    <property type="entry name" value="HTH_AraC"/>
</dbReference>
<reference evidence="5 6" key="1">
    <citation type="submission" date="2018-06" db="EMBL/GenBank/DDBJ databases">
        <title>Marinomonas sp. YLB-05 draft genome sequence.</title>
        <authorList>
            <person name="Yu L."/>
            <person name="Tang X."/>
        </authorList>
    </citation>
    <scope>NUCLEOTIDE SEQUENCE [LARGE SCALE GENOMIC DNA]</scope>
    <source>
        <strain evidence="5 6">YLB-05</strain>
    </source>
</reference>
<gene>
    <name evidence="5" type="ORF">DN730_06345</name>
</gene>
<dbReference type="InterPro" id="IPR014710">
    <property type="entry name" value="RmlC-like_jellyroll"/>
</dbReference>
<dbReference type="GO" id="GO:0043565">
    <property type="term" value="F:sequence-specific DNA binding"/>
    <property type="evidence" value="ECO:0007669"/>
    <property type="project" value="InterPro"/>
</dbReference>
<keyword evidence="1" id="KW-0805">Transcription regulation</keyword>
<sequence length="268" mass="30417">MEVHKQSAMRRNRIATQQGEHLHDYSQILIGWQGRMSCELSSASGELQRGRFVLAPEAMPHQFQGQSPDCELLVMDLLPNDPVMRYIEESAGVTVADVFQHGTHFCSLPSASLPLVEFAAKSLLGASRVVQQRISAQMLPMLLLQIADAVTEQSLLWRNVRHSRLDIAALQHLIDQYPERHFSNAWLAQYFNMSESHFYTVCQALLGMSPQKYVLQRKLNEAQRMLQTTRVPIALLADRFGFSSPSAFSRAYRKTKGCAPAHERSRRH</sequence>
<evidence type="ECO:0000256" key="2">
    <source>
        <dbReference type="ARBA" id="ARBA00023125"/>
    </source>
</evidence>
<dbReference type="GO" id="GO:0003700">
    <property type="term" value="F:DNA-binding transcription factor activity"/>
    <property type="evidence" value="ECO:0007669"/>
    <property type="project" value="InterPro"/>
</dbReference>
<comment type="caution">
    <text evidence="5">The sequence shown here is derived from an EMBL/GenBank/DDBJ whole genome shotgun (WGS) entry which is preliminary data.</text>
</comment>
<proteinExistence type="predicted"/>
<dbReference type="InterPro" id="IPR011051">
    <property type="entry name" value="RmlC_Cupin_sf"/>
</dbReference>
<protein>
    <recommendedName>
        <fullName evidence="4">HTH araC/xylS-type domain-containing protein</fullName>
    </recommendedName>
</protein>
<evidence type="ECO:0000313" key="6">
    <source>
        <dbReference type="Proteomes" id="UP000254326"/>
    </source>
</evidence>
<dbReference type="PROSITE" id="PS01124">
    <property type="entry name" value="HTH_ARAC_FAMILY_2"/>
    <property type="match status" value="1"/>
</dbReference>
<evidence type="ECO:0000313" key="5">
    <source>
        <dbReference type="EMBL" id="RDL45226.1"/>
    </source>
</evidence>
<evidence type="ECO:0000256" key="3">
    <source>
        <dbReference type="ARBA" id="ARBA00023163"/>
    </source>
</evidence>
<evidence type="ECO:0000256" key="1">
    <source>
        <dbReference type="ARBA" id="ARBA00023015"/>
    </source>
</evidence>
<dbReference type="Pfam" id="PF12833">
    <property type="entry name" value="HTH_18"/>
    <property type="match status" value="1"/>
</dbReference>
<name>A0A370UBP7_9GAMM</name>
<dbReference type="RefSeq" id="WP_115467260.1">
    <property type="nucleotide sequence ID" value="NZ_QKRA01000002.1"/>
</dbReference>
<dbReference type="InterPro" id="IPR009057">
    <property type="entry name" value="Homeodomain-like_sf"/>
</dbReference>